<dbReference type="Pfam" id="PF10694">
    <property type="entry name" value="DUF2500"/>
    <property type="match status" value="1"/>
</dbReference>
<evidence type="ECO:0000313" key="1">
    <source>
        <dbReference type="EMBL" id="MPN30867.1"/>
    </source>
</evidence>
<dbReference type="InterPro" id="IPR019635">
    <property type="entry name" value="DUF2500"/>
</dbReference>
<gene>
    <name evidence="1" type="ORF">SDC9_178338</name>
</gene>
<reference evidence="1" key="1">
    <citation type="submission" date="2019-08" db="EMBL/GenBank/DDBJ databases">
        <authorList>
            <person name="Kucharzyk K."/>
            <person name="Murdoch R.W."/>
            <person name="Higgins S."/>
            <person name="Loffler F."/>
        </authorList>
    </citation>
    <scope>NUCLEOTIDE SEQUENCE</scope>
</reference>
<sequence length="35" mass="4146">MEFRINSDEFGMLVEGDTGKLTFQGTRYKGFERER</sequence>
<dbReference type="EMBL" id="VSSQ01082156">
    <property type="protein sequence ID" value="MPN30867.1"/>
    <property type="molecule type" value="Genomic_DNA"/>
</dbReference>
<dbReference type="Gene3D" id="2.40.50.660">
    <property type="match status" value="1"/>
</dbReference>
<accession>A0A645GW24</accession>
<evidence type="ECO:0008006" key="2">
    <source>
        <dbReference type="Google" id="ProtNLM"/>
    </source>
</evidence>
<dbReference type="AlphaFoldDB" id="A0A645GW24"/>
<name>A0A645GW24_9ZZZZ</name>
<protein>
    <recommendedName>
        <fullName evidence="2">DUF2500 domain-containing protein</fullName>
    </recommendedName>
</protein>
<organism evidence="1">
    <name type="scientific">bioreactor metagenome</name>
    <dbReference type="NCBI Taxonomy" id="1076179"/>
    <lineage>
        <taxon>unclassified sequences</taxon>
        <taxon>metagenomes</taxon>
        <taxon>ecological metagenomes</taxon>
    </lineage>
</organism>
<proteinExistence type="predicted"/>
<comment type="caution">
    <text evidence="1">The sequence shown here is derived from an EMBL/GenBank/DDBJ whole genome shotgun (WGS) entry which is preliminary data.</text>
</comment>